<sequence>MRIIGKKIILKIKIKNIGNKKLCSAIDKLITDLENFDSKTGKFREVWTDADCVHKDGFYFFNIHFHRTLILVELDDEGEATIAWAGTHQEYEVVFKNNKSTIEKWLRKNGYITQ</sequence>
<dbReference type="Proteomes" id="UP001273350">
    <property type="component" value="Unassembled WGS sequence"/>
</dbReference>
<name>A0ABU4RH88_9FLAO</name>
<organism evidence="1 2">
    <name type="scientific">Flavobacterium cupriresistens</name>
    <dbReference type="NCBI Taxonomy" id="2893885"/>
    <lineage>
        <taxon>Bacteria</taxon>
        <taxon>Pseudomonadati</taxon>
        <taxon>Bacteroidota</taxon>
        <taxon>Flavobacteriia</taxon>
        <taxon>Flavobacteriales</taxon>
        <taxon>Flavobacteriaceae</taxon>
        <taxon>Flavobacterium</taxon>
    </lineage>
</organism>
<evidence type="ECO:0000313" key="1">
    <source>
        <dbReference type="EMBL" id="MDX6191094.1"/>
    </source>
</evidence>
<reference evidence="1 2" key="1">
    <citation type="submission" date="2023-11" db="EMBL/GenBank/DDBJ databases">
        <title>Unpublished Manusciprt.</title>
        <authorList>
            <person name="Saticioglu I.B."/>
            <person name="Ay H."/>
            <person name="Ajmi N."/>
            <person name="Altun S."/>
            <person name="Duman M."/>
        </authorList>
    </citation>
    <scope>NUCLEOTIDE SEQUENCE [LARGE SCALE GENOMIC DNA]</scope>
    <source>
        <strain evidence="1 2">Fl-318</strain>
    </source>
</reference>
<dbReference type="RefSeq" id="WP_047778496.1">
    <property type="nucleotide sequence ID" value="NZ_CP087134.1"/>
</dbReference>
<dbReference type="EMBL" id="JAWXVI010000009">
    <property type="protein sequence ID" value="MDX6191094.1"/>
    <property type="molecule type" value="Genomic_DNA"/>
</dbReference>
<gene>
    <name evidence="1" type="ORF">SGQ83_17190</name>
</gene>
<evidence type="ECO:0000313" key="2">
    <source>
        <dbReference type="Proteomes" id="UP001273350"/>
    </source>
</evidence>
<accession>A0ABU4RH88</accession>
<proteinExistence type="predicted"/>
<protein>
    <submittedName>
        <fullName evidence="1">Type II toxin-antitoxin system HigB family toxin</fullName>
    </submittedName>
</protein>
<comment type="caution">
    <text evidence="1">The sequence shown here is derived from an EMBL/GenBank/DDBJ whole genome shotgun (WGS) entry which is preliminary data.</text>
</comment>
<keyword evidence="2" id="KW-1185">Reference proteome</keyword>